<dbReference type="AlphaFoldDB" id="U7QE91"/>
<comment type="caution">
    <text evidence="2">The sequence shown here is derived from an EMBL/GenBank/DDBJ whole genome shotgun (WGS) entry which is preliminary data.</text>
</comment>
<dbReference type="SUPFAM" id="SSF88723">
    <property type="entry name" value="PIN domain-like"/>
    <property type="match status" value="1"/>
</dbReference>
<dbReference type="InterPro" id="IPR029060">
    <property type="entry name" value="PIN-like_dom_sf"/>
</dbReference>
<name>U7QE91_9CYAN</name>
<dbReference type="PANTHER" id="PTHR36173:SF2">
    <property type="entry name" value="RIBONUCLEASE VAPC16"/>
    <property type="match status" value="1"/>
</dbReference>
<sequence length="129" mass="14883">MVMAFLLDTHTFIWLTANSPSLPETLRETIDTAETVYLSIASLWEIAIKLQLGKLSLHQDYELIGAEVEASDILLLPIEFSDTVQVRNLELHHRDPFDRMLIAQAINRTLVIISNDEKFDAYEVERLWQ</sequence>
<dbReference type="InterPro" id="IPR041705">
    <property type="entry name" value="PIN_Sll0205"/>
</dbReference>
<gene>
    <name evidence="2" type="ORF">M595_4705</name>
</gene>
<feature type="domain" description="PIN" evidence="1">
    <location>
        <begin position="6"/>
        <end position="122"/>
    </location>
</feature>
<keyword evidence="3" id="KW-1185">Reference proteome</keyword>
<accession>U7QE91</accession>
<protein>
    <submittedName>
        <fullName evidence="2">PIN domain protein</fullName>
    </submittedName>
</protein>
<evidence type="ECO:0000259" key="1">
    <source>
        <dbReference type="Pfam" id="PF01850"/>
    </source>
</evidence>
<dbReference type="InterPro" id="IPR002716">
    <property type="entry name" value="PIN_dom"/>
</dbReference>
<dbReference type="Proteomes" id="UP000017127">
    <property type="component" value="Unassembled WGS sequence"/>
</dbReference>
<dbReference type="CDD" id="cd09872">
    <property type="entry name" value="PIN_Sll0205-like"/>
    <property type="match status" value="1"/>
</dbReference>
<evidence type="ECO:0000313" key="2">
    <source>
        <dbReference type="EMBL" id="ERT05365.1"/>
    </source>
</evidence>
<organism evidence="2 3">
    <name type="scientific">Lyngbya aestuarii BL J</name>
    <dbReference type="NCBI Taxonomy" id="1348334"/>
    <lineage>
        <taxon>Bacteria</taxon>
        <taxon>Bacillati</taxon>
        <taxon>Cyanobacteriota</taxon>
        <taxon>Cyanophyceae</taxon>
        <taxon>Oscillatoriophycideae</taxon>
        <taxon>Oscillatoriales</taxon>
        <taxon>Microcoleaceae</taxon>
        <taxon>Lyngbya</taxon>
    </lineage>
</organism>
<evidence type="ECO:0000313" key="3">
    <source>
        <dbReference type="Proteomes" id="UP000017127"/>
    </source>
</evidence>
<dbReference type="EMBL" id="AUZM01000060">
    <property type="protein sequence ID" value="ERT05365.1"/>
    <property type="molecule type" value="Genomic_DNA"/>
</dbReference>
<proteinExistence type="predicted"/>
<reference evidence="2 3" key="1">
    <citation type="journal article" date="2013" name="Front. Microbiol.">
        <title>Comparative genomic analyses of the cyanobacterium, Lyngbya aestuarii BL J, a powerful hydrogen producer.</title>
        <authorList>
            <person name="Kothari A."/>
            <person name="Vaughn M."/>
            <person name="Garcia-Pichel F."/>
        </authorList>
    </citation>
    <scope>NUCLEOTIDE SEQUENCE [LARGE SCALE GENOMIC DNA]</scope>
    <source>
        <strain evidence="2 3">BL J</strain>
    </source>
</reference>
<dbReference type="Gene3D" id="3.40.50.1010">
    <property type="entry name" value="5'-nuclease"/>
    <property type="match status" value="1"/>
</dbReference>
<dbReference type="InterPro" id="IPR052919">
    <property type="entry name" value="TA_system_RNase"/>
</dbReference>
<dbReference type="PANTHER" id="PTHR36173">
    <property type="entry name" value="RIBONUCLEASE VAPC16-RELATED"/>
    <property type="match status" value="1"/>
</dbReference>
<dbReference type="Pfam" id="PF01850">
    <property type="entry name" value="PIN"/>
    <property type="match status" value="1"/>
</dbReference>